<dbReference type="EMBL" id="JAMCCK010000041">
    <property type="protein sequence ID" value="MCL3997164.1"/>
    <property type="molecule type" value="Genomic_DNA"/>
</dbReference>
<feature type="signal peptide" evidence="1">
    <location>
        <begin position="1"/>
        <end position="35"/>
    </location>
</feature>
<keyword evidence="5" id="KW-1185">Reference proteome</keyword>
<gene>
    <name evidence="4" type="ORF">M4438_27285</name>
</gene>
<dbReference type="RefSeq" id="WP_249492057.1">
    <property type="nucleotide sequence ID" value="NZ_JAMCCK010000041.1"/>
</dbReference>
<comment type="caution">
    <text evidence="4">The sequence shown here is derived from an EMBL/GenBank/DDBJ whole genome shotgun (WGS) entry which is preliminary data.</text>
</comment>
<dbReference type="InterPro" id="IPR058502">
    <property type="entry name" value="PLL-like_beta-prop"/>
</dbReference>
<accession>A0ABT0P0D3</accession>
<evidence type="ECO:0000313" key="5">
    <source>
        <dbReference type="Proteomes" id="UP001202052"/>
    </source>
</evidence>
<feature type="domain" description="PLL-like beta propeller" evidence="3">
    <location>
        <begin position="309"/>
        <end position="586"/>
    </location>
</feature>
<dbReference type="Pfam" id="PF26607">
    <property type="entry name" value="DUF8189"/>
    <property type="match status" value="1"/>
</dbReference>
<reference evidence="4 5" key="1">
    <citation type="submission" date="2022-05" db="EMBL/GenBank/DDBJ databases">
        <title>Genome Resource of Streptomyces lavenduligriseus GA1-1, a Strain with Broad-Spectrum Antifungal Activity against Phytopathogenic Fungi.</title>
        <authorList>
            <person name="Qi D."/>
        </authorList>
    </citation>
    <scope>NUCLEOTIDE SEQUENCE [LARGE SCALE GENOMIC DNA]</scope>
    <source>
        <strain evidence="4 5">GA1-1</strain>
    </source>
</reference>
<dbReference type="Proteomes" id="UP001202052">
    <property type="component" value="Unassembled WGS sequence"/>
</dbReference>
<feature type="domain" description="Tachylectin 2" evidence="2">
    <location>
        <begin position="49"/>
        <end position="276"/>
    </location>
</feature>
<dbReference type="Pfam" id="PF14517">
    <property type="entry name" value="Tachylectin"/>
    <property type="match status" value="1"/>
</dbReference>
<name>A0ABT0P0D3_9ACTN</name>
<feature type="chain" id="PRO_5046588273" evidence="1">
    <location>
        <begin position="36"/>
        <end position="657"/>
    </location>
</feature>
<dbReference type="SUPFAM" id="SSF50934">
    <property type="entry name" value="Tachylectin-2"/>
    <property type="match status" value="1"/>
</dbReference>
<organism evidence="4 5">
    <name type="scientific">Streptomyces lavenduligriseus</name>
    <dbReference type="NCBI Taxonomy" id="67315"/>
    <lineage>
        <taxon>Bacteria</taxon>
        <taxon>Bacillati</taxon>
        <taxon>Actinomycetota</taxon>
        <taxon>Actinomycetes</taxon>
        <taxon>Kitasatosporales</taxon>
        <taxon>Streptomycetaceae</taxon>
        <taxon>Streptomyces</taxon>
    </lineage>
</organism>
<dbReference type="InterPro" id="IPR036813">
    <property type="entry name" value="Tachylectin2_sf"/>
</dbReference>
<protein>
    <submittedName>
        <fullName evidence="4">Tachylectin-related carbohydrate-binding protein</fullName>
    </submittedName>
</protein>
<dbReference type="InterPro" id="IPR023294">
    <property type="entry name" value="Tachylectin2"/>
</dbReference>
<evidence type="ECO:0000259" key="3">
    <source>
        <dbReference type="Pfam" id="PF26607"/>
    </source>
</evidence>
<evidence type="ECO:0000313" key="4">
    <source>
        <dbReference type="EMBL" id="MCL3997164.1"/>
    </source>
</evidence>
<evidence type="ECO:0000259" key="2">
    <source>
        <dbReference type="Pfam" id="PF14517"/>
    </source>
</evidence>
<proteinExistence type="predicted"/>
<evidence type="ECO:0000256" key="1">
    <source>
        <dbReference type="SAM" id="SignalP"/>
    </source>
</evidence>
<keyword evidence="1" id="KW-0732">Signal</keyword>
<dbReference type="SUPFAM" id="SSF89372">
    <property type="entry name" value="Fucose-specific lectin"/>
    <property type="match status" value="1"/>
</dbReference>
<sequence>MTLDSSPRRTRWTVLAAAIATVMPLLVAAPGTAHAAESASCTATGPAYALDSAGKLLRYDMPTPLSGGTLSSPAQIDTGWSGYGRMLAGPSAQFYGIKSDGLYLSHRISSTATWDIHHKKISDSFGWLTKAEDRNQVTIDRAGWIWVLDNAGALRAYKYDVADGTWVAGSGKILDQGWDRYNLIVAADAGVLYGRSATDGKLYRSRYDFASQRWIERHVVESLADWNLYTKGITSIGGDTLLGVNAAGQAHYYRFDENVRDFPVYKTTVGTAGWDDYTNVAGAPDACRILNNHTPAATSVPLESYTPNAVTQGPDGKIELAYTDNVGRLVHGRTDPADINGAQWTVISGQEAFTGTPSLSSHTDGRVVVTAHNTSGRVWQRNQTVKGAADWGDWIDLGGAMAQHPVTGKTPTGLMTQFALDAGGTPWYRIQQRANVDFMGWMRLTGTGFTGPLRAVTVRDGIQLFAKNGSGTLSTALFKEDGTLSAWTSLGSPAVTGAPSVVVYPGYRIRLFATDTGGNVITAGQSAEGGAYGTWDTVAGITAQGSPSAVLSPLTGLTEIVVRGTDNLVHNTGEITQGSAEWRTWKPRTYQGDAAATEPVAFTYTNPNGVTWGFTFRSADNQTRIYEVGQSASLSAMRAAAGAPEFRAHELPAPPAG</sequence>
<dbReference type="Gene3D" id="2.115.10.10">
    <property type="entry name" value="Tachylectin 2"/>
    <property type="match status" value="1"/>
</dbReference>